<feature type="domain" description="Histidine kinase" evidence="12">
    <location>
        <begin position="241"/>
        <end position="445"/>
    </location>
</feature>
<evidence type="ECO:0000313" key="14">
    <source>
        <dbReference type="Proteomes" id="UP000654471"/>
    </source>
</evidence>
<evidence type="ECO:0000256" key="5">
    <source>
        <dbReference type="ARBA" id="ARBA00022679"/>
    </source>
</evidence>
<reference evidence="14" key="1">
    <citation type="journal article" date="2019" name="Int. J. Syst. Evol. Microbiol.">
        <title>The Global Catalogue of Microorganisms (GCM) 10K type strain sequencing project: providing services to taxonomists for standard genome sequencing and annotation.</title>
        <authorList>
            <consortium name="The Broad Institute Genomics Platform"/>
            <consortium name="The Broad Institute Genome Sequencing Center for Infectious Disease"/>
            <person name="Wu L."/>
            <person name="Ma J."/>
        </authorList>
    </citation>
    <scope>NUCLEOTIDE SEQUENCE [LARGE SCALE GENOMIC DNA]</scope>
    <source>
        <strain evidence="14">JCM 3399</strain>
    </source>
</reference>
<name>A0ABQ2VDW7_9ACTN</name>
<evidence type="ECO:0000259" key="12">
    <source>
        <dbReference type="PROSITE" id="PS50109"/>
    </source>
</evidence>
<comment type="caution">
    <text evidence="13">The sequence shown here is derived from an EMBL/GenBank/DDBJ whole genome shotgun (WGS) entry which is preliminary data.</text>
</comment>
<sequence>MNAPRLHRPSTLRGRLALLALAIAAILIAVPIATFNLVLHGQLGHQIEQQLRTRATAVASAVTAHADGTITVRETPNDAVADRTGWIYQGTTNIERPHATAALQRAADSMAGAGRRYENVAGSRLFALPLNHGGRQIGTVVTQVSLDSYTFTTRAVLAGSITLALLLPACVYWLARMIVGRALRPVTAMSASAAQHSEDGITKRFGTHGRPAELAEVGGHLDTLLERQAAVLRHEKQLTAELSHELRTPLARICAEAEWLTARPRSNAEQQAAHQAIADAAERMRQICRTLLTEARSGTVGPGRCQAREVLEALAQRARSEHPDAPPITVHGAAVTVGVPAPLLERILTPLLDNARRYATTQVTLEYTAGENGVEITVADDGPGVSHVVSSQIFEPGYRADPEDGHDGAGLGLPLARRLARAADGDLTLDATTTGARFVIRLPAK</sequence>
<dbReference type="RefSeq" id="WP_189303967.1">
    <property type="nucleotide sequence ID" value="NZ_BMRP01000020.1"/>
</dbReference>
<evidence type="ECO:0000256" key="1">
    <source>
        <dbReference type="ARBA" id="ARBA00000085"/>
    </source>
</evidence>
<dbReference type="GO" id="GO:0016301">
    <property type="term" value="F:kinase activity"/>
    <property type="evidence" value="ECO:0007669"/>
    <property type="project" value="UniProtKB-KW"/>
</dbReference>
<dbReference type="InterPro" id="IPR036097">
    <property type="entry name" value="HisK_dim/P_sf"/>
</dbReference>
<gene>
    <name evidence="13" type="ORF">GCM10010211_52920</name>
</gene>
<evidence type="ECO:0000256" key="9">
    <source>
        <dbReference type="ARBA" id="ARBA00023012"/>
    </source>
</evidence>
<evidence type="ECO:0000313" key="13">
    <source>
        <dbReference type="EMBL" id="GGU80188.1"/>
    </source>
</evidence>
<dbReference type="InterPro" id="IPR003661">
    <property type="entry name" value="HisK_dim/P_dom"/>
</dbReference>
<keyword evidence="7 13" id="KW-0418">Kinase</keyword>
<dbReference type="InterPro" id="IPR003594">
    <property type="entry name" value="HATPase_dom"/>
</dbReference>
<protein>
    <recommendedName>
        <fullName evidence="3">histidine kinase</fullName>
        <ecNumber evidence="3">2.7.13.3</ecNumber>
    </recommendedName>
</protein>
<keyword evidence="9" id="KW-0902">Two-component regulatory system</keyword>
<dbReference type="Gene3D" id="1.10.287.130">
    <property type="match status" value="1"/>
</dbReference>
<dbReference type="PANTHER" id="PTHR45436">
    <property type="entry name" value="SENSOR HISTIDINE KINASE YKOH"/>
    <property type="match status" value="1"/>
</dbReference>
<dbReference type="InterPro" id="IPR036890">
    <property type="entry name" value="HATPase_C_sf"/>
</dbReference>
<dbReference type="InterPro" id="IPR005467">
    <property type="entry name" value="His_kinase_dom"/>
</dbReference>
<evidence type="ECO:0000256" key="6">
    <source>
        <dbReference type="ARBA" id="ARBA00022692"/>
    </source>
</evidence>
<dbReference type="SUPFAM" id="SSF47384">
    <property type="entry name" value="Homodimeric domain of signal transducing histidine kinase"/>
    <property type="match status" value="1"/>
</dbReference>
<dbReference type="InterPro" id="IPR004358">
    <property type="entry name" value="Sig_transdc_His_kin-like_C"/>
</dbReference>
<evidence type="ECO:0000256" key="10">
    <source>
        <dbReference type="ARBA" id="ARBA00023136"/>
    </source>
</evidence>
<dbReference type="PROSITE" id="PS50109">
    <property type="entry name" value="HIS_KIN"/>
    <property type="match status" value="1"/>
</dbReference>
<proteinExistence type="predicted"/>
<organism evidence="13 14">
    <name type="scientific">Streptomyces albospinus</name>
    <dbReference type="NCBI Taxonomy" id="285515"/>
    <lineage>
        <taxon>Bacteria</taxon>
        <taxon>Bacillati</taxon>
        <taxon>Actinomycetota</taxon>
        <taxon>Actinomycetes</taxon>
        <taxon>Kitasatosporales</taxon>
        <taxon>Streptomycetaceae</taxon>
        <taxon>Streptomyces</taxon>
    </lineage>
</organism>
<keyword evidence="6 11" id="KW-0812">Transmembrane</keyword>
<dbReference type="SMART" id="SM00388">
    <property type="entry name" value="HisKA"/>
    <property type="match status" value="1"/>
</dbReference>
<keyword evidence="5" id="KW-0808">Transferase</keyword>
<dbReference type="SMART" id="SM00387">
    <property type="entry name" value="HATPase_c"/>
    <property type="match status" value="1"/>
</dbReference>
<dbReference type="InterPro" id="IPR050428">
    <property type="entry name" value="TCS_sensor_his_kinase"/>
</dbReference>
<keyword evidence="8 11" id="KW-1133">Transmembrane helix</keyword>
<evidence type="ECO:0000256" key="2">
    <source>
        <dbReference type="ARBA" id="ARBA00004236"/>
    </source>
</evidence>
<dbReference type="Gene3D" id="3.30.565.10">
    <property type="entry name" value="Histidine kinase-like ATPase, C-terminal domain"/>
    <property type="match status" value="1"/>
</dbReference>
<dbReference type="SUPFAM" id="SSF55874">
    <property type="entry name" value="ATPase domain of HSP90 chaperone/DNA topoisomerase II/histidine kinase"/>
    <property type="match status" value="1"/>
</dbReference>
<keyword evidence="14" id="KW-1185">Reference proteome</keyword>
<keyword evidence="4" id="KW-0597">Phosphoprotein</keyword>
<evidence type="ECO:0000256" key="8">
    <source>
        <dbReference type="ARBA" id="ARBA00022989"/>
    </source>
</evidence>
<evidence type="ECO:0000256" key="7">
    <source>
        <dbReference type="ARBA" id="ARBA00022777"/>
    </source>
</evidence>
<dbReference type="Pfam" id="PF00512">
    <property type="entry name" value="HisKA"/>
    <property type="match status" value="1"/>
</dbReference>
<feature type="transmembrane region" description="Helical" evidence="11">
    <location>
        <begin position="155"/>
        <end position="175"/>
    </location>
</feature>
<evidence type="ECO:0000256" key="11">
    <source>
        <dbReference type="SAM" id="Phobius"/>
    </source>
</evidence>
<evidence type="ECO:0000256" key="3">
    <source>
        <dbReference type="ARBA" id="ARBA00012438"/>
    </source>
</evidence>
<dbReference type="CDD" id="cd00082">
    <property type="entry name" value="HisKA"/>
    <property type="match status" value="1"/>
</dbReference>
<dbReference type="PANTHER" id="PTHR45436:SF5">
    <property type="entry name" value="SENSOR HISTIDINE KINASE TRCS"/>
    <property type="match status" value="1"/>
</dbReference>
<comment type="subcellular location">
    <subcellularLocation>
        <location evidence="2">Cell membrane</location>
    </subcellularLocation>
</comment>
<accession>A0ABQ2VDW7</accession>
<keyword evidence="10 11" id="KW-0472">Membrane</keyword>
<dbReference type="EMBL" id="BMRP01000020">
    <property type="protein sequence ID" value="GGU80188.1"/>
    <property type="molecule type" value="Genomic_DNA"/>
</dbReference>
<feature type="transmembrane region" description="Helical" evidence="11">
    <location>
        <begin position="16"/>
        <end position="39"/>
    </location>
</feature>
<evidence type="ECO:0000256" key="4">
    <source>
        <dbReference type="ARBA" id="ARBA00022553"/>
    </source>
</evidence>
<dbReference type="CDD" id="cd00075">
    <property type="entry name" value="HATPase"/>
    <property type="match status" value="1"/>
</dbReference>
<dbReference type="Pfam" id="PF02518">
    <property type="entry name" value="HATPase_c"/>
    <property type="match status" value="1"/>
</dbReference>
<comment type="catalytic activity">
    <reaction evidence="1">
        <text>ATP + protein L-histidine = ADP + protein N-phospho-L-histidine.</text>
        <dbReference type="EC" id="2.7.13.3"/>
    </reaction>
</comment>
<dbReference type="EC" id="2.7.13.3" evidence="3"/>
<dbReference type="Proteomes" id="UP000654471">
    <property type="component" value="Unassembled WGS sequence"/>
</dbReference>
<dbReference type="PRINTS" id="PR00344">
    <property type="entry name" value="BCTRLSENSOR"/>
</dbReference>